<feature type="domain" description="PF0610-like winged HTH N-terminal" evidence="1">
    <location>
        <begin position="8"/>
        <end position="56"/>
    </location>
</feature>
<dbReference type="PANTHER" id="PTHR40663:SF2">
    <property type="entry name" value="TRANSCRIPTIONAL REGULATOR"/>
    <property type="match status" value="1"/>
</dbReference>
<dbReference type="Pfam" id="PF21476">
    <property type="entry name" value="PF0610-like_N"/>
    <property type="match status" value="1"/>
</dbReference>
<protein>
    <submittedName>
        <fullName evidence="2">Predicted HTH domain/Zn-ribbon transcriptional regulator</fullName>
    </submittedName>
</protein>
<sequence>MNNESMQTIRQQIITLLENSPSTARDISQDVGISEKDVSYHLASIEKSVKNQNKKLHIDPYYCLSCGFQFKKRNSFKKPGKCPGCKDGRIAQAVFKIVSKSA</sequence>
<dbReference type="AlphaFoldDB" id="A0A1W1HAY3"/>
<dbReference type="InterPro" id="IPR036388">
    <property type="entry name" value="WH-like_DNA-bd_sf"/>
</dbReference>
<evidence type="ECO:0000259" key="1">
    <source>
        <dbReference type="Pfam" id="PF21476"/>
    </source>
</evidence>
<evidence type="ECO:0000313" key="3">
    <source>
        <dbReference type="Proteomes" id="UP000191931"/>
    </source>
</evidence>
<dbReference type="STRING" id="1246637.MTBBW1_1880036"/>
<dbReference type="OrthoDB" id="5422482at2"/>
<evidence type="ECO:0000313" key="2">
    <source>
        <dbReference type="EMBL" id="SLM29599.1"/>
    </source>
</evidence>
<dbReference type="Gene3D" id="1.10.10.10">
    <property type="entry name" value="Winged helix-like DNA-binding domain superfamily/Winged helix DNA-binding domain"/>
    <property type="match status" value="1"/>
</dbReference>
<dbReference type="InterPro" id="IPR011991">
    <property type="entry name" value="ArsR-like_HTH"/>
</dbReference>
<dbReference type="SUPFAM" id="SSF46785">
    <property type="entry name" value="Winged helix' DNA-binding domain"/>
    <property type="match status" value="1"/>
</dbReference>
<keyword evidence="3" id="KW-1185">Reference proteome</keyword>
<dbReference type="Proteomes" id="UP000191931">
    <property type="component" value="Unassembled WGS sequence"/>
</dbReference>
<proteinExistence type="predicted"/>
<dbReference type="PANTHER" id="PTHR40663">
    <property type="match status" value="1"/>
</dbReference>
<dbReference type="InterPro" id="IPR049159">
    <property type="entry name" value="PF0610-like_wHTH_N"/>
</dbReference>
<dbReference type="EMBL" id="FWEV01000099">
    <property type="protein sequence ID" value="SLM29599.1"/>
    <property type="molecule type" value="Genomic_DNA"/>
</dbReference>
<dbReference type="InterPro" id="IPR036390">
    <property type="entry name" value="WH_DNA-bd_sf"/>
</dbReference>
<dbReference type="InterPro" id="IPR038767">
    <property type="entry name" value="PF0610-like"/>
</dbReference>
<dbReference type="GO" id="GO:0006355">
    <property type="term" value="P:regulation of DNA-templated transcription"/>
    <property type="evidence" value="ECO:0007669"/>
    <property type="project" value="UniProtKB-ARBA"/>
</dbReference>
<gene>
    <name evidence="2" type="ORF">MTBBW1_1880036</name>
</gene>
<name>A0A1W1HAY3_9BACT</name>
<reference evidence="2 3" key="1">
    <citation type="submission" date="2017-03" db="EMBL/GenBank/DDBJ databases">
        <authorList>
            <person name="Afonso C.L."/>
            <person name="Miller P.J."/>
            <person name="Scott M.A."/>
            <person name="Spackman E."/>
            <person name="Goraichik I."/>
            <person name="Dimitrov K.M."/>
            <person name="Suarez D.L."/>
            <person name="Swayne D.E."/>
        </authorList>
    </citation>
    <scope>NUCLEOTIDE SEQUENCE [LARGE SCALE GENOMIC DNA]</scope>
    <source>
        <strain evidence="2">PRJEB14757</strain>
    </source>
</reference>
<dbReference type="RefSeq" id="WP_080806658.1">
    <property type="nucleotide sequence ID" value="NZ_LT828554.1"/>
</dbReference>
<dbReference type="CDD" id="cd00090">
    <property type="entry name" value="HTH_ARSR"/>
    <property type="match status" value="1"/>
</dbReference>
<organism evidence="2 3">
    <name type="scientific">Desulfamplus magnetovallimortis</name>
    <dbReference type="NCBI Taxonomy" id="1246637"/>
    <lineage>
        <taxon>Bacteria</taxon>
        <taxon>Pseudomonadati</taxon>
        <taxon>Thermodesulfobacteriota</taxon>
        <taxon>Desulfobacteria</taxon>
        <taxon>Desulfobacterales</taxon>
        <taxon>Desulfobacteraceae</taxon>
        <taxon>Desulfamplus</taxon>
    </lineage>
</organism>
<accession>A0A1W1HAY3</accession>